<protein>
    <submittedName>
        <fullName evidence="1">Uncharacterized protein</fullName>
    </submittedName>
</protein>
<dbReference type="EMBL" id="JAIWOZ010000005">
    <property type="protein sequence ID" value="KAH6605222.1"/>
    <property type="molecule type" value="Genomic_DNA"/>
</dbReference>
<evidence type="ECO:0000313" key="2">
    <source>
        <dbReference type="Proteomes" id="UP000827724"/>
    </source>
</evidence>
<proteinExistence type="predicted"/>
<gene>
    <name evidence="1" type="ORF">Trco_006929</name>
</gene>
<sequence length="139" mass="15522">MNNVPNFNLILIHEVSQGIASNRSNVINHFVEAAFNSIRRVSIEFDRLVTIPAAGKRCVAERFVALTGKLLYSIIKMARQGLHLALRENLSIINQHEADGIIIEVTLDDERIGEVVLHHLRLSSDVWTGGDQKGIITMI</sequence>
<dbReference type="AlphaFoldDB" id="A0A9P8QMH5"/>
<accession>A0A9P8QMH5</accession>
<keyword evidence="2" id="KW-1185">Reference proteome</keyword>
<evidence type="ECO:0000313" key="1">
    <source>
        <dbReference type="EMBL" id="KAH6605222.1"/>
    </source>
</evidence>
<reference evidence="1" key="1">
    <citation type="submission" date="2021-08" db="EMBL/GenBank/DDBJ databases">
        <title>Chromosome-Level Trichoderma cornu-damae using Hi-C Data.</title>
        <authorList>
            <person name="Kim C.S."/>
        </authorList>
    </citation>
    <scope>NUCLEOTIDE SEQUENCE</scope>
    <source>
        <strain evidence="1">KA19-0412C</strain>
    </source>
</reference>
<comment type="caution">
    <text evidence="1">The sequence shown here is derived from an EMBL/GenBank/DDBJ whole genome shotgun (WGS) entry which is preliminary data.</text>
</comment>
<dbReference type="Proteomes" id="UP000827724">
    <property type="component" value="Unassembled WGS sequence"/>
</dbReference>
<name>A0A9P8QMH5_9HYPO</name>
<organism evidence="1 2">
    <name type="scientific">Trichoderma cornu-damae</name>
    <dbReference type="NCBI Taxonomy" id="654480"/>
    <lineage>
        <taxon>Eukaryota</taxon>
        <taxon>Fungi</taxon>
        <taxon>Dikarya</taxon>
        <taxon>Ascomycota</taxon>
        <taxon>Pezizomycotina</taxon>
        <taxon>Sordariomycetes</taxon>
        <taxon>Hypocreomycetidae</taxon>
        <taxon>Hypocreales</taxon>
        <taxon>Hypocreaceae</taxon>
        <taxon>Trichoderma</taxon>
    </lineage>
</organism>